<sequence>MKVRSLLLVGITSSLLFGCTANYDNNRRVNDDNINNPMGVRYNPDGVNRDGVYRDGVRNNRDYTNRTRGDGVNGIYGTNGTMGTRDYTYNGARDITFNGTRGYRDTTRDMQRASNRTGMQSNNIATRDKIDVAENAADLVTKLPEVDTANVLVTDRNAYVAARLNDRSRDDEISPDVESKIAKQVRKADKNIDNVYVSVNPDFYDRVQDYTEDVQRGNPVTGFADEFSELVQRVFPDRR</sequence>
<dbReference type="Pfam" id="PF09580">
    <property type="entry name" value="Spore_YhcN_YlaJ"/>
    <property type="match status" value="1"/>
</dbReference>
<dbReference type="Proteomes" id="UP001223586">
    <property type="component" value="Unassembled WGS sequence"/>
</dbReference>
<evidence type="ECO:0000256" key="1">
    <source>
        <dbReference type="SAM" id="MobiDB-lite"/>
    </source>
</evidence>
<proteinExistence type="predicted"/>
<feature type="region of interest" description="Disordered" evidence="1">
    <location>
        <begin position="34"/>
        <end position="66"/>
    </location>
</feature>
<dbReference type="EMBL" id="JAUSTT010000016">
    <property type="protein sequence ID" value="MDQ0176865.1"/>
    <property type="molecule type" value="Genomic_DNA"/>
</dbReference>
<name>A0ABT9WVS9_9BACI</name>
<dbReference type="RefSeq" id="WP_307230358.1">
    <property type="nucleotide sequence ID" value="NZ_JAUSTT010000016.1"/>
</dbReference>
<comment type="caution">
    <text evidence="2">The sequence shown here is derived from an EMBL/GenBank/DDBJ whole genome shotgun (WGS) entry which is preliminary data.</text>
</comment>
<evidence type="ECO:0000313" key="3">
    <source>
        <dbReference type="Proteomes" id="UP001223586"/>
    </source>
</evidence>
<accession>A0ABT9WVS9</accession>
<reference evidence="2 3" key="1">
    <citation type="submission" date="2023-07" db="EMBL/GenBank/DDBJ databases">
        <title>Genomic Encyclopedia of Type Strains, Phase IV (KMG-IV): sequencing the most valuable type-strain genomes for metagenomic binning, comparative biology and taxonomic classification.</title>
        <authorList>
            <person name="Goeker M."/>
        </authorList>
    </citation>
    <scope>NUCLEOTIDE SEQUENCE [LARGE SCALE GENOMIC DNA]</scope>
    <source>
        <strain evidence="2 3">DSM 23837</strain>
    </source>
</reference>
<dbReference type="InterPro" id="IPR014247">
    <property type="entry name" value="Spore_lipoprot_YhcN/YlaJ"/>
</dbReference>
<organism evidence="2 3">
    <name type="scientific">Bacillus chungangensis</name>
    <dbReference type="NCBI Taxonomy" id="587633"/>
    <lineage>
        <taxon>Bacteria</taxon>
        <taxon>Bacillati</taxon>
        <taxon>Bacillota</taxon>
        <taxon>Bacilli</taxon>
        <taxon>Bacillales</taxon>
        <taxon>Bacillaceae</taxon>
        <taxon>Bacillus</taxon>
    </lineage>
</organism>
<dbReference type="PROSITE" id="PS51257">
    <property type="entry name" value="PROKAR_LIPOPROTEIN"/>
    <property type="match status" value="1"/>
</dbReference>
<evidence type="ECO:0000313" key="2">
    <source>
        <dbReference type="EMBL" id="MDQ0176865.1"/>
    </source>
</evidence>
<feature type="compositionally biased region" description="Basic and acidic residues" evidence="1">
    <location>
        <begin position="47"/>
        <end position="66"/>
    </location>
</feature>
<protein>
    <submittedName>
        <fullName evidence="2">YhcN/YlaJ family sporulation lipoprotein</fullName>
    </submittedName>
</protein>
<gene>
    <name evidence="2" type="ORF">J2S08_002723</name>
</gene>
<keyword evidence="3" id="KW-1185">Reference proteome</keyword>
<keyword evidence="2" id="KW-0449">Lipoprotein</keyword>
<dbReference type="NCBIfam" id="TIGR02898">
    <property type="entry name" value="spore_YhcN_YlaJ"/>
    <property type="match status" value="1"/>
</dbReference>
<dbReference type="InterPro" id="IPR019076">
    <property type="entry name" value="Spore_lipoprot_YhcN/YlaJ-like"/>
</dbReference>